<dbReference type="EMBL" id="BOOU01000007">
    <property type="protein sequence ID" value="GII75538.1"/>
    <property type="molecule type" value="Genomic_DNA"/>
</dbReference>
<evidence type="ECO:0000313" key="1">
    <source>
        <dbReference type="EMBL" id="GII75538.1"/>
    </source>
</evidence>
<dbReference type="Pfam" id="PF19686">
    <property type="entry name" value="DUF6188"/>
    <property type="match status" value="1"/>
</dbReference>
<gene>
    <name evidence="1" type="ORF">Sru01_05200</name>
</gene>
<accession>A0A919UZF9</accession>
<dbReference type="AlphaFoldDB" id="A0A919UZF9"/>
<sequence length="124" mass="12874">MDLRLGGQSVVRVAFDAGVTLLTDSGYEVRIEAAATLSSEDGTWEVTPGAPTPAMTRMIELFGAEILSARASVAGTLSIHLAGGRSLIVEPDDHFEAWTMAGPGGALVVCMPAGELALWRTSDG</sequence>
<reference evidence="1" key="1">
    <citation type="submission" date="2021-01" db="EMBL/GenBank/DDBJ databases">
        <title>Whole genome shotgun sequence of Sphaerisporangium rufum NBRC 109079.</title>
        <authorList>
            <person name="Komaki H."/>
            <person name="Tamura T."/>
        </authorList>
    </citation>
    <scope>NUCLEOTIDE SEQUENCE</scope>
    <source>
        <strain evidence="1">NBRC 109079</strain>
    </source>
</reference>
<dbReference type="InterPro" id="IPR046179">
    <property type="entry name" value="DUF6188"/>
</dbReference>
<evidence type="ECO:0000313" key="2">
    <source>
        <dbReference type="Proteomes" id="UP000655287"/>
    </source>
</evidence>
<dbReference type="RefSeq" id="WP_203982196.1">
    <property type="nucleotide sequence ID" value="NZ_BOOU01000007.1"/>
</dbReference>
<name>A0A919UZF9_9ACTN</name>
<dbReference type="Proteomes" id="UP000655287">
    <property type="component" value="Unassembled WGS sequence"/>
</dbReference>
<organism evidence="1 2">
    <name type="scientific">Sphaerisporangium rufum</name>
    <dbReference type="NCBI Taxonomy" id="1381558"/>
    <lineage>
        <taxon>Bacteria</taxon>
        <taxon>Bacillati</taxon>
        <taxon>Actinomycetota</taxon>
        <taxon>Actinomycetes</taxon>
        <taxon>Streptosporangiales</taxon>
        <taxon>Streptosporangiaceae</taxon>
        <taxon>Sphaerisporangium</taxon>
    </lineage>
</organism>
<proteinExistence type="predicted"/>
<comment type="caution">
    <text evidence="1">The sequence shown here is derived from an EMBL/GenBank/DDBJ whole genome shotgun (WGS) entry which is preliminary data.</text>
</comment>
<protein>
    <submittedName>
        <fullName evidence="1">Uncharacterized protein</fullName>
    </submittedName>
</protein>
<keyword evidence="2" id="KW-1185">Reference proteome</keyword>